<keyword evidence="10" id="KW-1015">Disulfide bond</keyword>
<gene>
    <name evidence="21" type="ORF">P5673_011446</name>
</gene>
<dbReference type="InterPro" id="IPR045130">
    <property type="entry name" value="OFUT2-like"/>
</dbReference>
<reference evidence="21" key="2">
    <citation type="journal article" date="2023" name="Science">
        <title>Genomic signatures of disease resistance in endangered staghorn corals.</title>
        <authorList>
            <person name="Vollmer S.V."/>
            <person name="Selwyn J.D."/>
            <person name="Despard B.A."/>
            <person name="Roesel C.L."/>
        </authorList>
    </citation>
    <scope>NUCLEOTIDE SEQUENCE</scope>
    <source>
        <strain evidence="21">K2</strain>
    </source>
</reference>
<evidence type="ECO:0000256" key="5">
    <source>
        <dbReference type="ARBA" id="ARBA00022676"/>
    </source>
</evidence>
<comment type="catalytic activity">
    <reaction evidence="18">
        <text>L-seryl-[protein] + GDP-beta-L-fucose = 3-O-(alpha-L-fucosyl)-L-seryl-[protein] + GDP + H(+)</text>
        <dbReference type="Rhea" id="RHEA:63644"/>
        <dbReference type="Rhea" id="RHEA-COMP:9863"/>
        <dbReference type="Rhea" id="RHEA-COMP:17914"/>
        <dbReference type="ChEBI" id="CHEBI:15378"/>
        <dbReference type="ChEBI" id="CHEBI:29999"/>
        <dbReference type="ChEBI" id="CHEBI:57273"/>
        <dbReference type="ChEBI" id="CHEBI:58189"/>
        <dbReference type="ChEBI" id="CHEBI:189632"/>
        <dbReference type="EC" id="2.4.1.221"/>
    </reaction>
    <physiologicalReaction direction="left-to-right" evidence="18">
        <dbReference type="Rhea" id="RHEA:63645"/>
    </physiologicalReaction>
</comment>
<evidence type="ECO:0000256" key="18">
    <source>
        <dbReference type="ARBA" id="ARBA00048647"/>
    </source>
</evidence>
<accession>A0AAD9QP01</accession>
<dbReference type="GO" id="GO:0006004">
    <property type="term" value="P:fucose metabolic process"/>
    <property type="evidence" value="ECO:0007669"/>
    <property type="project" value="UniProtKB-KW"/>
</dbReference>
<comment type="caution">
    <text evidence="21">The sequence shown here is derived from an EMBL/GenBank/DDBJ whole genome shotgun (WGS) entry which is preliminary data.</text>
</comment>
<comment type="subcellular location">
    <subcellularLocation>
        <location evidence="1">Endoplasmic reticulum</location>
    </subcellularLocation>
    <subcellularLocation>
        <location evidence="2">Golgi apparatus</location>
    </subcellularLocation>
</comment>
<dbReference type="CDD" id="cd11298">
    <property type="entry name" value="O-FucT-2"/>
    <property type="match status" value="1"/>
</dbReference>
<comment type="pathway">
    <text evidence="3">Protein modification; protein glycosylation.</text>
</comment>
<evidence type="ECO:0000256" key="6">
    <source>
        <dbReference type="ARBA" id="ARBA00022679"/>
    </source>
</evidence>
<name>A0AAD9QP01_ACRCE</name>
<feature type="chain" id="PRO_5042111057" description="GDP-fucose protein O-fucosyltransferase 2" evidence="20">
    <location>
        <begin position="24"/>
        <end position="428"/>
    </location>
</feature>
<evidence type="ECO:0000256" key="16">
    <source>
        <dbReference type="ARBA" id="ARBA00033083"/>
    </source>
</evidence>
<dbReference type="EMBL" id="JARQWQ010000021">
    <property type="protein sequence ID" value="KAK2564762.1"/>
    <property type="molecule type" value="Genomic_DNA"/>
</dbReference>
<evidence type="ECO:0000256" key="20">
    <source>
        <dbReference type="SAM" id="SignalP"/>
    </source>
</evidence>
<evidence type="ECO:0000256" key="12">
    <source>
        <dbReference type="ARBA" id="ARBA00023253"/>
    </source>
</evidence>
<keyword evidence="9" id="KW-0333">Golgi apparatus</keyword>
<evidence type="ECO:0000256" key="9">
    <source>
        <dbReference type="ARBA" id="ARBA00023034"/>
    </source>
</evidence>
<evidence type="ECO:0000313" key="21">
    <source>
        <dbReference type="EMBL" id="KAK2564762.1"/>
    </source>
</evidence>
<dbReference type="Pfam" id="PF10250">
    <property type="entry name" value="O-FucT"/>
    <property type="match status" value="1"/>
</dbReference>
<evidence type="ECO:0000256" key="11">
    <source>
        <dbReference type="ARBA" id="ARBA00023180"/>
    </source>
</evidence>
<sequence>MVVRTWLIAPLLYLITFASVAFSLDVDDESIAFGTPKQHGLNVDSFQGNNATKSDRRYLIYDVNPGEGFNLRRDVYMRVANMMKILREKENWILVVPPWRKLYHWRSEIEQNAIPWRTFFDMESLNRYVPVIEFEDFIHETGSPRIDEILYLQGYAEGWKDGHWEEKVDARDCIDRPIYFKDDDGLYRGYFWGYEEVFAGKFKCISVQGTSSILAPLLLEKTSSRSVFVDRFEEVLHIIYGQKDYWEARRSLVFAKHLRDEGDKFRREVLKSDDERDATVMDPDWTKNQKREGSANGGPYLAVHMRKADFLYAHPDKVPSLDNTITQIKELLKKHNLSMVFLATDSTKEEYLKSKLPLVTYNAPKTILNKYGDGGVAIIDQWICAHAQYFIGTCESTFSFRIHEERDILGFRGDKTFNCLCGDKELGK</sequence>
<evidence type="ECO:0000256" key="7">
    <source>
        <dbReference type="ARBA" id="ARBA00022729"/>
    </source>
</evidence>
<dbReference type="InterPro" id="IPR019378">
    <property type="entry name" value="GDP-Fuc_O-FucTrfase"/>
</dbReference>
<feature type="signal peptide" evidence="20">
    <location>
        <begin position="1"/>
        <end position="23"/>
    </location>
</feature>
<dbReference type="GO" id="GO:0005794">
    <property type="term" value="C:Golgi apparatus"/>
    <property type="evidence" value="ECO:0007669"/>
    <property type="project" value="UniProtKB-SubCell"/>
</dbReference>
<dbReference type="FunFam" id="3.40.50.11340:FF:000002">
    <property type="entry name" value="GDP-fucose protein O-fucosyltransferase 2"/>
    <property type="match status" value="1"/>
</dbReference>
<dbReference type="EC" id="2.4.1.221" evidence="4"/>
<evidence type="ECO:0000256" key="19">
    <source>
        <dbReference type="ARBA" id="ARBA00057700"/>
    </source>
</evidence>
<evidence type="ECO:0000256" key="13">
    <source>
        <dbReference type="ARBA" id="ARBA00023277"/>
    </source>
</evidence>
<comment type="catalytic activity">
    <reaction evidence="17">
        <text>L-threonyl-[protein] + GDP-beta-L-fucose = 3-O-(alpha-L-fucosyl)-L-threonyl-[protein] + GDP + H(+)</text>
        <dbReference type="Rhea" id="RHEA:70491"/>
        <dbReference type="Rhea" id="RHEA-COMP:11060"/>
        <dbReference type="Rhea" id="RHEA-COMP:17915"/>
        <dbReference type="ChEBI" id="CHEBI:15378"/>
        <dbReference type="ChEBI" id="CHEBI:30013"/>
        <dbReference type="ChEBI" id="CHEBI:57273"/>
        <dbReference type="ChEBI" id="CHEBI:58189"/>
        <dbReference type="ChEBI" id="CHEBI:189631"/>
        <dbReference type="EC" id="2.4.1.221"/>
    </reaction>
    <physiologicalReaction direction="left-to-right" evidence="17">
        <dbReference type="Rhea" id="RHEA:70492"/>
    </physiologicalReaction>
</comment>
<dbReference type="PANTHER" id="PTHR13398">
    <property type="entry name" value="GDP-FUCOSE PROTEIN O-FUCOSYLTRANSFERASE 2"/>
    <property type="match status" value="1"/>
</dbReference>
<comment type="function">
    <text evidence="19">Catalyzes the reaction that attaches fucose through an O-glycosidic linkage to a conserved serine or threonine residue in the consensus sequence C1-X-X-S/T-C2 of thrombospondin type I repeats (TSRs) where C1 and C2 are the first and second cysteines of the repeat, respectively. O-fucosylates members of several protein families including the ADAMTS, the thrombospondin (TSP) and spondin families. Required for the proper secretion of ADAMTS family members such as ADAMTSL1 and ADAMTS13. The O-fucosylation of TSRs is also required for restricting epithelial to mesenchymal transition (EMT), maintaining the correct patterning of mesoderm and localization of the definite endoderm.</text>
</comment>
<evidence type="ECO:0000256" key="8">
    <source>
        <dbReference type="ARBA" id="ARBA00022824"/>
    </source>
</evidence>
<evidence type="ECO:0000256" key="14">
    <source>
        <dbReference type="ARBA" id="ARBA00025803"/>
    </source>
</evidence>
<keyword evidence="5" id="KW-0328">Glycosyltransferase</keyword>
<evidence type="ECO:0000256" key="2">
    <source>
        <dbReference type="ARBA" id="ARBA00004555"/>
    </source>
</evidence>
<proteinExistence type="inferred from homology"/>
<evidence type="ECO:0000256" key="10">
    <source>
        <dbReference type="ARBA" id="ARBA00023157"/>
    </source>
</evidence>
<keyword evidence="13" id="KW-0119">Carbohydrate metabolism</keyword>
<keyword evidence="8" id="KW-0256">Endoplasmic reticulum</keyword>
<protein>
    <recommendedName>
        <fullName evidence="15">GDP-fucose protein O-fucosyltransferase 2</fullName>
        <ecNumber evidence="4">2.4.1.221</ecNumber>
    </recommendedName>
    <alternativeName>
        <fullName evidence="16">Peptide-O-fucosyltransferase 2</fullName>
    </alternativeName>
</protein>
<evidence type="ECO:0000256" key="15">
    <source>
        <dbReference type="ARBA" id="ARBA00026232"/>
    </source>
</evidence>
<dbReference type="Gene3D" id="3.40.50.11340">
    <property type="match status" value="1"/>
</dbReference>
<evidence type="ECO:0000313" key="22">
    <source>
        <dbReference type="Proteomes" id="UP001249851"/>
    </source>
</evidence>
<reference evidence="21" key="1">
    <citation type="journal article" date="2023" name="G3 (Bethesda)">
        <title>Whole genome assembly and annotation of the endangered Caribbean coral Acropora cervicornis.</title>
        <authorList>
            <person name="Selwyn J.D."/>
            <person name="Vollmer S.V."/>
        </authorList>
    </citation>
    <scope>NUCLEOTIDE SEQUENCE</scope>
    <source>
        <strain evidence="21">K2</strain>
    </source>
</reference>
<dbReference type="FunFam" id="3.40.50.11350:FF:000002">
    <property type="entry name" value="GDP-fucose protein O-fucosyltransferase 2"/>
    <property type="match status" value="1"/>
</dbReference>
<evidence type="ECO:0000256" key="3">
    <source>
        <dbReference type="ARBA" id="ARBA00004922"/>
    </source>
</evidence>
<evidence type="ECO:0000256" key="4">
    <source>
        <dbReference type="ARBA" id="ARBA00012196"/>
    </source>
</evidence>
<dbReference type="Gene3D" id="3.40.50.11350">
    <property type="match status" value="1"/>
</dbReference>
<dbReference type="Proteomes" id="UP001249851">
    <property type="component" value="Unassembled WGS sequence"/>
</dbReference>
<keyword evidence="6" id="KW-0808">Transferase</keyword>
<organism evidence="21 22">
    <name type="scientific">Acropora cervicornis</name>
    <name type="common">Staghorn coral</name>
    <dbReference type="NCBI Taxonomy" id="6130"/>
    <lineage>
        <taxon>Eukaryota</taxon>
        <taxon>Metazoa</taxon>
        <taxon>Cnidaria</taxon>
        <taxon>Anthozoa</taxon>
        <taxon>Hexacorallia</taxon>
        <taxon>Scleractinia</taxon>
        <taxon>Astrocoeniina</taxon>
        <taxon>Acroporidae</taxon>
        <taxon>Acropora</taxon>
    </lineage>
</organism>
<dbReference type="GO" id="GO:0005789">
    <property type="term" value="C:endoplasmic reticulum membrane"/>
    <property type="evidence" value="ECO:0007669"/>
    <property type="project" value="UniProtKB-ARBA"/>
</dbReference>
<dbReference type="AlphaFoldDB" id="A0AAD9QP01"/>
<keyword evidence="7 20" id="KW-0732">Signal</keyword>
<dbReference type="GO" id="GO:0046922">
    <property type="term" value="F:peptide-O-fucosyltransferase activity"/>
    <property type="evidence" value="ECO:0007669"/>
    <property type="project" value="UniProtKB-EC"/>
</dbReference>
<evidence type="ECO:0000256" key="1">
    <source>
        <dbReference type="ARBA" id="ARBA00004240"/>
    </source>
</evidence>
<keyword evidence="12" id="KW-0294">Fucose metabolism</keyword>
<keyword evidence="22" id="KW-1185">Reference proteome</keyword>
<comment type="similarity">
    <text evidence="14">Belongs to the glycosyltransferase 68 family.</text>
</comment>
<keyword evidence="11" id="KW-0325">Glycoprotein</keyword>
<evidence type="ECO:0000256" key="17">
    <source>
        <dbReference type="ARBA" id="ARBA00047273"/>
    </source>
</evidence>
<dbReference type="PANTHER" id="PTHR13398:SF0">
    <property type="entry name" value="GDP-FUCOSE PROTEIN O-FUCOSYLTRANSFERASE 2"/>
    <property type="match status" value="1"/>
</dbReference>